<name>A0A508WSJ1_9HYPH</name>
<proteinExistence type="predicted"/>
<evidence type="ECO:0000313" key="1">
    <source>
        <dbReference type="EMBL" id="VTZ60304.1"/>
    </source>
</evidence>
<dbReference type="AlphaFoldDB" id="A0A508WSJ1"/>
<dbReference type="Proteomes" id="UP000507954">
    <property type="component" value="Unassembled WGS sequence"/>
</dbReference>
<dbReference type="EMBL" id="CABFNB010000057">
    <property type="protein sequence ID" value="VTZ60304.1"/>
    <property type="molecule type" value="Genomic_DNA"/>
</dbReference>
<organism evidence="1">
    <name type="scientific">Sinorhizobium medicae</name>
    <dbReference type="NCBI Taxonomy" id="110321"/>
    <lineage>
        <taxon>Bacteria</taxon>
        <taxon>Pseudomonadati</taxon>
        <taxon>Pseudomonadota</taxon>
        <taxon>Alphaproteobacteria</taxon>
        <taxon>Hyphomicrobiales</taxon>
        <taxon>Rhizobiaceae</taxon>
        <taxon>Sinorhizobium/Ensifer group</taxon>
        <taxon>Sinorhizobium</taxon>
    </lineage>
</organism>
<reference evidence="1" key="1">
    <citation type="submission" date="2019-06" db="EMBL/GenBank/DDBJ databases">
        <authorList>
            <person name="Le Quere A."/>
            <person name="Colella S."/>
        </authorList>
    </citation>
    <scope>NUCLEOTIDE SEQUENCE</scope>
    <source>
        <strain evidence="1">EmedicaeMD41</strain>
    </source>
</reference>
<accession>A0A508WSJ1</accession>
<protein>
    <submittedName>
        <fullName evidence="1">Uncharacterized protein</fullName>
    </submittedName>
</protein>
<sequence length="91" mass="10056">MPGVFALVIGTAASAVRRVLSTKDLRWLDVRTETVTITDRKCFNEEAAFAMKAAFSPFRLTRPGRSGLQTLTSISKKSAEECLIKPTIPQR</sequence>
<gene>
    <name evidence="1" type="ORF">EMEDMD4_150083</name>
</gene>